<dbReference type="GO" id="GO:0031417">
    <property type="term" value="C:NatC complex"/>
    <property type="evidence" value="ECO:0007669"/>
    <property type="project" value="InterPro"/>
</dbReference>
<feature type="non-terminal residue" evidence="6">
    <location>
        <position position="1"/>
    </location>
</feature>
<reference evidence="7" key="2">
    <citation type="submission" date="2015-01" db="EMBL/GenBank/DDBJ databases">
        <title>Evolutionary Origins and Diversification of the Mycorrhizal Mutualists.</title>
        <authorList>
            <consortium name="DOE Joint Genome Institute"/>
            <consortium name="Mycorrhizal Genomics Consortium"/>
            <person name="Kohler A."/>
            <person name="Kuo A."/>
            <person name="Nagy L.G."/>
            <person name="Floudas D."/>
            <person name="Copeland A."/>
            <person name="Barry K.W."/>
            <person name="Cichocki N."/>
            <person name="Veneault-Fourrey C."/>
            <person name="LaButti K."/>
            <person name="Lindquist E.A."/>
            <person name="Lipzen A."/>
            <person name="Lundell T."/>
            <person name="Morin E."/>
            <person name="Murat C."/>
            <person name="Riley R."/>
            <person name="Ohm R."/>
            <person name="Sun H."/>
            <person name="Tunlid A."/>
            <person name="Henrissat B."/>
            <person name="Grigoriev I.V."/>
            <person name="Hibbett D.S."/>
            <person name="Martin F."/>
        </authorList>
    </citation>
    <scope>NUCLEOTIDE SEQUENCE [LARGE SCALE GENOMIC DNA]</scope>
    <source>
        <strain evidence="7">F 1598</strain>
    </source>
</reference>
<sequence>DMEPGSVIFTEGFSLQDAMSVLEIGEPRLDSGITLQEERRPPFNSLLQMLPEEICWILDRSFACEMEWHAGNMLSQTVFTLLYVHHLTDLNPDFIPLGSLHRDQSRSPELITVVLRAAVFGLLKSCDLSWRELVQNNVHDGEDWQSEKCEVSLLESVQVKHVLLSLEDACGWIRSYTVTMPWRDALLARMLLRKTILELMDCGTYRDSAHIHALLTSARAQLRSIRSRPCPVPAPGSNAFLVFDPFVARKLNSFGPLRTHELPSQERVWDALQCFLDDWDEVRLLCGTTSILTWEVLGYLRAWSTRPRQMFPYIRSLTQSAFFNGVLVLNRFSPTWIVEHFFSETLNLSYDTFVRVVKERWRGSAPPPFSELEALIRKNPPRRRRSFMKSLLDWHLLYDSLLNITSHLTPLTDGTLDFISRVSDAALLWRLTIVREVLLSGFQLELYTMEEKAFAYWYVTQVIEEHLCCLDDWIPAVSKESTTYGEMKFQHVFLTALQTMSMTMFSVTALSLSFPLQRLRLNFLRRYKWAFRPSYDAIDSTVVAPPDFFKFLSARQELLAVRDEGFSPSDSFKLARCLLQQLSTSLTGWAGHWSADRLQFVRDLADTCETLYALPSSIRGLREFDLSTLHWEPLTHAWFPFITPRGRDDAGRST</sequence>
<reference evidence="6 7" key="1">
    <citation type="submission" date="2014-04" db="EMBL/GenBank/DDBJ databases">
        <authorList>
            <consortium name="DOE Joint Genome Institute"/>
            <person name="Kuo A."/>
            <person name="Tarkka M."/>
            <person name="Buscot F."/>
            <person name="Kohler A."/>
            <person name="Nagy L.G."/>
            <person name="Floudas D."/>
            <person name="Copeland A."/>
            <person name="Barry K.W."/>
            <person name="Cichocki N."/>
            <person name="Veneault-Fourrey C."/>
            <person name="LaButti K."/>
            <person name="Lindquist E.A."/>
            <person name="Lipzen A."/>
            <person name="Lundell T."/>
            <person name="Morin E."/>
            <person name="Murat C."/>
            <person name="Sun H."/>
            <person name="Tunlid A."/>
            <person name="Henrissat B."/>
            <person name="Grigoriev I.V."/>
            <person name="Hibbett D.S."/>
            <person name="Martin F."/>
            <person name="Nordberg H.P."/>
            <person name="Cantor M.N."/>
            <person name="Hua S.X."/>
        </authorList>
    </citation>
    <scope>NUCLEOTIDE SEQUENCE [LARGE SCALE GENOMIC DNA]</scope>
    <source>
        <strain evidence="6 7">F 1598</strain>
    </source>
</reference>
<dbReference type="STRING" id="765440.A0A0C3BLL0"/>
<evidence type="ECO:0000313" key="7">
    <source>
        <dbReference type="Proteomes" id="UP000054166"/>
    </source>
</evidence>
<feature type="domain" description="NAA35-like TPR repeats" evidence="5">
    <location>
        <begin position="313"/>
        <end position="467"/>
    </location>
</feature>
<evidence type="ECO:0000256" key="2">
    <source>
        <dbReference type="ARBA" id="ARBA00006289"/>
    </source>
</evidence>
<evidence type="ECO:0000259" key="5">
    <source>
        <dbReference type="Pfam" id="PF25789"/>
    </source>
</evidence>
<name>A0A0C3BLL0_PILCF</name>
<dbReference type="HOGENOM" id="CLU_017051_0_0_1"/>
<keyword evidence="3" id="KW-0963">Cytoplasm</keyword>
<dbReference type="FunCoup" id="A0A0C3BLL0">
    <property type="interactions" value="446"/>
</dbReference>
<protein>
    <recommendedName>
        <fullName evidence="8">Mak10 subunit, NatC N(Alpha)-terminal acetyltransferase</fullName>
    </recommendedName>
</protein>
<dbReference type="InterPro" id="IPR057983">
    <property type="entry name" value="NAA35-like_N"/>
</dbReference>
<evidence type="ECO:0000256" key="3">
    <source>
        <dbReference type="ARBA" id="ARBA00022490"/>
    </source>
</evidence>
<proteinExistence type="inferred from homology"/>
<evidence type="ECO:0000313" key="6">
    <source>
        <dbReference type="EMBL" id="KIM87338.1"/>
    </source>
</evidence>
<accession>A0A0C3BLL0</accession>
<dbReference type="InterPro" id="IPR007244">
    <property type="entry name" value="Naa35_N"/>
</dbReference>
<evidence type="ECO:0000259" key="4">
    <source>
        <dbReference type="Pfam" id="PF04112"/>
    </source>
</evidence>
<dbReference type="PANTHER" id="PTHR21373:SF0">
    <property type="entry name" value="N-ALPHA-ACETYLTRANSFERASE 35, NATC AUXILIARY SUBUNIT"/>
    <property type="match status" value="1"/>
</dbReference>
<dbReference type="Pfam" id="PF25789">
    <property type="entry name" value="TPR_NAA35"/>
    <property type="match status" value="1"/>
</dbReference>
<feature type="domain" description="NAA35-like N-terminal" evidence="4">
    <location>
        <begin position="4"/>
        <end position="162"/>
    </location>
</feature>
<evidence type="ECO:0000256" key="1">
    <source>
        <dbReference type="ARBA" id="ARBA00004496"/>
    </source>
</evidence>
<dbReference type="EMBL" id="KN832979">
    <property type="protein sequence ID" value="KIM87338.1"/>
    <property type="molecule type" value="Genomic_DNA"/>
</dbReference>
<dbReference type="InterPro" id="IPR057982">
    <property type="entry name" value="TPR_NAA35"/>
</dbReference>
<dbReference type="Proteomes" id="UP000054166">
    <property type="component" value="Unassembled WGS sequence"/>
</dbReference>
<keyword evidence="7" id="KW-1185">Reference proteome</keyword>
<dbReference type="InParanoid" id="A0A0C3BLL0"/>
<dbReference type="Pfam" id="PF04112">
    <property type="entry name" value="Mak10"/>
    <property type="match status" value="1"/>
</dbReference>
<gene>
    <name evidence="6" type="ORF">PILCRDRAFT_63658</name>
</gene>
<organism evidence="6 7">
    <name type="scientific">Piloderma croceum (strain F 1598)</name>
    <dbReference type="NCBI Taxonomy" id="765440"/>
    <lineage>
        <taxon>Eukaryota</taxon>
        <taxon>Fungi</taxon>
        <taxon>Dikarya</taxon>
        <taxon>Basidiomycota</taxon>
        <taxon>Agaricomycotina</taxon>
        <taxon>Agaricomycetes</taxon>
        <taxon>Agaricomycetidae</taxon>
        <taxon>Atheliales</taxon>
        <taxon>Atheliaceae</taxon>
        <taxon>Piloderma</taxon>
    </lineage>
</organism>
<comment type="similarity">
    <text evidence="2">Belongs to the MAK10 family.</text>
</comment>
<dbReference type="AlphaFoldDB" id="A0A0C3BLL0"/>
<dbReference type="PANTHER" id="PTHR21373">
    <property type="entry name" value="GLUCOSE REPRESSIBLE PROTEIN MAK10"/>
    <property type="match status" value="1"/>
</dbReference>
<comment type="subcellular location">
    <subcellularLocation>
        <location evidence="1">Cytoplasm</location>
    </subcellularLocation>
</comment>
<dbReference type="OrthoDB" id="269405at2759"/>
<evidence type="ECO:0008006" key="8">
    <source>
        <dbReference type="Google" id="ProtNLM"/>
    </source>
</evidence>